<dbReference type="Proteomes" id="UP000345637">
    <property type="component" value="Unassembled WGS sequence"/>
</dbReference>
<reference evidence="4 5" key="1">
    <citation type="submission" date="2019-03" db="EMBL/GenBank/DDBJ databases">
        <authorList>
            <consortium name="Pathogen Informatics"/>
        </authorList>
    </citation>
    <scope>NUCLEOTIDE SEQUENCE [LARGE SCALE GENOMIC DNA]</scope>
    <source>
        <strain evidence="4 5">NCTC12998</strain>
    </source>
</reference>
<dbReference type="PANTHER" id="PTHR48081">
    <property type="entry name" value="AB HYDROLASE SUPERFAMILY PROTEIN C4A8.06C"/>
    <property type="match status" value="1"/>
</dbReference>
<dbReference type="PANTHER" id="PTHR48081:SF13">
    <property type="entry name" value="ALPHA_BETA HYDROLASE"/>
    <property type="match status" value="1"/>
</dbReference>
<protein>
    <submittedName>
        <fullName evidence="3">Alpha/beta hydrolase</fullName>
    </submittedName>
    <submittedName>
        <fullName evidence="4">Lipase 2</fullName>
        <ecNumber evidence="4">3.1.1.3</ecNumber>
    </submittedName>
</protein>
<evidence type="ECO:0000256" key="1">
    <source>
        <dbReference type="ARBA" id="ARBA00022801"/>
    </source>
</evidence>
<evidence type="ECO:0000313" key="5">
    <source>
        <dbReference type="Proteomes" id="UP000345637"/>
    </source>
</evidence>
<feature type="domain" description="BD-FAE-like" evidence="2">
    <location>
        <begin position="79"/>
        <end position="295"/>
    </location>
</feature>
<dbReference type="InterPro" id="IPR050300">
    <property type="entry name" value="GDXG_lipolytic_enzyme"/>
</dbReference>
<dbReference type="EC" id="3.1.1.3" evidence="4"/>
<keyword evidence="6" id="KW-1185">Reference proteome</keyword>
<evidence type="ECO:0000313" key="3">
    <source>
        <dbReference type="EMBL" id="MDZ7466139.1"/>
    </source>
</evidence>
<dbReference type="Gene3D" id="3.40.50.1820">
    <property type="entry name" value="alpha/beta hydrolase"/>
    <property type="match status" value="1"/>
</dbReference>
<organism evidence="4 5">
    <name type="scientific">Raoultella planticola</name>
    <name type="common">Klebsiella planticola</name>
    <dbReference type="NCBI Taxonomy" id="575"/>
    <lineage>
        <taxon>Bacteria</taxon>
        <taxon>Pseudomonadati</taxon>
        <taxon>Pseudomonadota</taxon>
        <taxon>Gammaproteobacteria</taxon>
        <taxon>Enterobacterales</taxon>
        <taxon>Enterobacteriaceae</taxon>
        <taxon>Klebsiella/Raoultella group</taxon>
        <taxon>Raoultella</taxon>
    </lineage>
</organism>
<dbReference type="EMBL" id="CAADJE010000036">
    <property type="protein sequence ID" value="VFS89199.1"/>
    <property type="molecule type" value="Genomic_DNA"/>
</dbReference>
<evidence type="ECO:0000313" key="6">
    <source>
        <dbReference type="Proteomes" id="UP001293169"/>
    </source>
</evidence>
<dbReference type="GO" id="GO:0004806">
    <property type="term" value="F:triacylglycerol lipase activity"/>
    <property type="evidence" value="ECO:0007669"/>
    <property type="project" value="UniProtKB-EC"/>
</dbReference>
<evidence type="ECO:0000313" key="4">
    <source>
        <dbReference type="EMBL" id="VFS89199.1"/>
    </source>
</evidence>
<proteinExistence type="predicted"/>
<dbReference type="InterPro" id="IPR049492">
    <property type="entry name" value="BD-FAE-like_dom"/>
</dbReference>
<sequence>MEQRLQVVKLRNNAMKKLATLFTVGILAFGSLNVMAREQSANMDSLREMMSKMPRVNTQGVTYKWLDIPYATQSNAQKLDIYLPSEGKAPYPVIIAIHGGGFIFGDKGTSEVDAPMTGLKRGYAVVSINYRLAGEATFPAAVYDVKAAVRFIKANAEKYGLDPHRVVAWGDSAGANLASMLGTTAGIPVLEDLTMGNAKQSSRVNAVVSFFGPTDFSAMDAQFKESGKKSLQIHNAADSGESQYMGMQISKIPHLVRFANPQSYISKDSVPFFLMNGSEDPIVPTQQSENFAKALQAVIGEDKVTYVQLQGAGHGTAEFEAKENLDQVFQFLEKHLKR</sequence>
<name>A0A485CWI1_RAOPL</name>
<gene>
    <name evidence="4" type="primary">lip2_2</name>
    <name evidence="4" type="ORF">NCTC12998_06673</name>
    <name evidence="3" type="ORF">U5E74_10780</name>
</gene>
<reference evidence="3 6" key="2">
    <citation type="submission" date="2023-12" db="EMBL/GenBank/DDBJ databases">
        <title>N/s.</title>
        <authorList>
            <person name="Dale J."/>
        </authorList>
    </citation>
    <scope>NUCLEOTIDE SEQUENCE [LARGE SCALE GENOMIC DNA]</scope>
    <source>
        <strain evidence="3 6">2023EL-01226</strain>
    </source>
</reference>
<dbReference type="SUPFAM" id="SSF53474">
    <property type="entry name" value="alpha/beta-Hydrolases"/>
    <property type="match status" value="1"/>
</dbReference>
<dbReference type="EMBL" id="JAXUDK010000006">
    <property type="protein sequence ID" value="MDZ7466139.1"/>
    <property type="molecule type" value="Genomic_DNA"/>
</dbReference>
<evidence type="ECO:0000259" key="2">
    <source>
        <dbReference type="Pfam" id="PF20434"/>
    </source>
</evidence>
<dbReference type="RefSeq" id="WP_204312143.1">
    <property type="nucleotide sequence ID" value="NZ_CP174427.1"/>
</dbReference>
<dbReference type="AlphaFoldDB" id="A0A485CWI1"/>
<dbReference type="InterPro" id="IPR029058">
    <property type="entry name" value="AB_hydrolase_fold"/>
</dbReference>
<dbReference type="Proteomes" id="UP001293169">
    <property type="component" value="Unassembled WGS sequence"/>
</dbReference>
<accession>A0A485CWI1</accession>
<dbReference type="Pfam" id="PF20434">
    <property type="entry name" value="BD-FAE"/>
    <property type="match status" value="1"/>
</dbReference>
<keyword evidence="1 4" id="KW-0378">Hydrolase</keyword>